<organism evidence="2 3">
    <name type="scientific">Panicum virgatum</name>
    <name type="common">Blackwell switchgrass</name>
    <dbReference type="NCBI Taxonomy" id="38727"/>
    <lineage>
        <taxon>Eukaryota</taxon>
        <taxon>Viridiplantae</taxon>
        <taxon>Streptophyta</taxon>
        <taxon>Embryophyta</taxon>
        <taxon>Tracheophyta</taxon>
        <taxon>Spermatophyta</taxon>
        <taxon>Magnoliopsida</taxon>
        <taxon>Liliopsida</taxon>
        <taxon>Poales</taxon>
        <taxon>Poaceae</taxon>
        <taxon>PACMAD clade</taxon>
        <taxon>Panicoideae</taxon>
        <taxon>Panicodae</taxon>
        <taxon>Paniceae</taxon>
        <taxon>Panicinae</taxon>
        <taxon>Panicum</taxon>
        <taxon>Panicum sect. Hiantes</taxon>
    </lineage>
</organism>
<evidence type="ECO:0000256" key="1">
    <source>
        <dbReference type="SAM" id="MobiDB-lite"/>
    </source>
</evidence>
<evidence type="ECO:0000313" key="2">
    <source>
        <dbReference type="EMBL" id="KAG2578243.1"/>
    </source>
</evidence>
<dbReference type="Proteomes" id="UP000823388">
    <property type="component" value="Chromosome 6N"/>
</dbReference>
<comment type="caution">
    <text evidence="2">The sequence shown here is derived from an EMBL/GenBank/DDBJ whole genome shotgun (WGS) entry which is preliminary data.</text>
</comment>
<dbReference type="AlphaFoldDB" id="A0A8T0QZM1"/>
<accession>A0A8T0QZM1</accession>
<proteinExistence type="predicted"/>
<keyword evidence="3" id="KW-1185">Reference proteome</keyword>
<dbReference type="EMBL" id="CM029048">
    <property type="protein sequence ID" value="KAG2578243.1"/>
    <property type="molecule type" value="Genomic_DNA"/>
</dbReference>
<name>A0A8T0QZM1_PANVG</name>
<gene>
    <name evidence="2" type="ORF">PVAP13_6NG186400</name>
</gene>
<feature type="region of interest" description="Disordered" evidence="1">
    <location>
        <begin position="97"/>
        <end position="136"/>
    </location>
</feature>
<protein>
    <submittedName>
        <fullName evidence="2">Uncharacterized protein</fullName>
    </submittedName>
</protein>
<dbReference type="PANTHER" id="PTHR34835">
    <property type="entry name" value="OS07G0283600 PROTEIN-RELATED"/>
    <property type="match status" value="1"/>
</dbReference>
<sequence>MVNADCVGDKFARIFLLIALGIFLCPSSNCHASHHYYEALSVVKDIRSFDWCSAVSEFLHLGIVSFHSNLCKGNSSGKETLAGCVFILVLKSADSPRKPLPGGKDANSDGQPGEPVFILKTPDPKHTSSESAQGDPINFESARKVMPLSLRVFCGEVTHPEVESFIKSSLGIIEITGLMY</sequence>
<reference evidence="2 3" key="1">
    <citation type="submission" date="2020-05" db="EMBL/GenBank/DDBJ databases">
        <title>WGS assembly of Panicum virgatum.</title>
        <authorList>
            <person name="Lovell J.T."/>
            <person name="Jenkins J."/>
            <person name="Shu S."/>
            <person name="Juenger T.E."/>
            <person name="Schmutz J."/>
        </authorList>
    </citation>
    <scope>NUCLEOTIDE SEQUENCE [LARGE SCALE GENOMIC DNA]</scope>
    <source>
        <strain evidence="3">cv. AP13</strain>
    </source>
</reference>
<evidence type="ECO:0000313" key="3">
    <source>
        <dbReference type="Proteomes" id="UP000823388"/>
    </source>
</evidence>
<dbReference type="PANTHER" id="PTHR34835:SF82">
    <property type="entry name" value="OS01G0826651 PROTEIN"/>
    <property type="match status" value="1"/>
</dbReference>